<gene>
    <name evidence="1" type="ORF">E5329_16210</name>
</gene>
<keyword evidence="2" id="KW-1185">Reference proteome</keyword>
<reference evidence="1" key="1">
    <citation type="submission" date="2019-04" db="EMBL/GenBank/DDBJ databases">
        <title>Microbes associate with the intestines of laboratory mice.</title>
        <authorList>
            <person name="Navarre W."/>
            <person name="Wong E."/>
            <person name="Huang K."/>
            <person name="Tropini C."/>
            <person name="Ng K."/>
            <person name="Yu B."/>
        </authorList>
    </citation>
    <scope>NUCLEOTIDE SEQUENCE</scope>
    <source>
        <strain evidence="1">NM01_1-7b</strain>
    </source>
</reference>
<protein>
    <submittedName>
        <fullName evidence="1">Guanylate kinase</fullName>
    </submittedName>
</protein>
<dbReference type="Proteomes" id="UP000304953">
    <property type="component" value="Unassembled WGS sequence"/>
</dbReference>
<keyword evidence="1" id="KW-0418">Kinase</keyword>
<sequence>MGKIFCLMGKSSCGKDTIYKRILKDASLSLKTLIPYTTRPARDEETNGVEYYFLTEREQQQLALEGKIIELRAYHTVHGIWKYFTVNDHQINLEQYHYLIIGTLESYLKLRDYFGKDLLVPLYIELEDGERLQRALNRERIQSHPKYKELCRRFLADDEDFSRENLEQADIGVSFVNDDLECCIRKIISYIQANM</sequence>
<evidence type="ECO:0000313" key="1">
    <source>
        <dbReference type="EMBL" id="TGY95202.1"/>
    </source>
</evidence>
<name>A0AC61RU48_9FIRM</name>
<proteinExistence type="predicted"/>
<comment type="caution">
    <text evidence="1">The sequence shown here is derived from an EMBL/GenBank/DDBJ whole genome shotgun (WGS) entry which is preliminary data.</text>
</comment>
<dbReference type="EMBL" id="SRYA01000033">
    <property type="protein sequence ID" value="TGY95202.1"/>
    <property type="molecule type" value="Genomic_DNA"/>
</dbReference>
<organism evidence="1 2">
    <name type="scientific">Petralouisia muris</name>
    <dbReference type="NCBI Taxonomy" id="3032872"/>
    <lineage>
        <taxon>Bacteria</taxon>
        <taxon>Bacillati</taxon>
        <taxon>Bacillota</taxon>
        <taxon>Clostridia</taxon>
        <taxon>Lachnospirales</taxon>
        <taxon>Lachnospiraceae</taxon>
        <taxon>Petralouisia</taxon>
    </lineage>
</organism>
<evidence type="ECO:0000313" key="2">
    <source>
        <dbReference type="Proteomes" id="UP000304953"/>
    </source>
</evidence>
<accession>A0AC61RU48</accession>
<keyword evidence="1" id="KW-0808">Transferase</keyword>